<evidence type="ECO:0000256" key="4">
    <source>
        <dbReference type="ARBA" id="ARBA00022679"/>
    </source>
</evidence>
<dbReference type="InterPro" id="IPR049912">
    <property type="entry name" value="CRESS_DNA_REP"/>
</dbReference>
<keyword evidence="12" id="KW-0190">Covalent protein-DNA linkage</keyword>
<dbReference type="Pfam" id="PF08283">
    <property type="entry name" value="Gemini_AL1_M"/>
    <property type="match status" value="1"/>
</dbReference>
<accession>A0A160HWM2</accession>
<dbReference type="GO" id="GO:0016888">
    <property type="term" value="F:DNA endonuclease activity, producing 5'-phosphomonoesters"/>
    <property type="evidence" value="ECO:0007669"/>
    <property type="project" value="InterPro"/>
</dbReference>
<evidence type="ECO:0000256" key="6">
    <source>
        <dbReference type="ARBA" id="ARBA00022705"/>
    </source>
</evidence>
<keyword evidence="16" id="KW-1185">Reference proteome</keyword>
<keyword evidence="4" id="KW-0808">Transferase</keyword>
<feature type="domain" description="CRESS-DNA virus Rep endonuclease" evidence="14">
    <location>
        <begin position="5"/>
        <end position="104"/>
    </location>
</feature>
<evidence type="ECO:0000256" key="7">
    <source>
        <dbReference type="ARBA" id="ARBA00022722"/>
    </source>
</evidence>
<keyword evidence="9" id="KW-0547">Nucleotide-binding</keyword>
<evidence type="ECO:0000313" key="16">
    <source>
        <dbReference type="Proteomes" id="UP000203993"/>
    </source>
</evidence>
<dbReference type="Gene3D" id="3.40.50.300">
    <property type="entry name" value="P-loop containing nucleotide triphosphate hydrolases"/>
    <property type="match status" value="1"/>
</dbReference>
<evidence type="ECO:0000256" key="2">
    <source>
        <dbReference type="ARBA" id="ARBA00014531"/>
    </source>
</evidence>
<evidence type="ECO:0000256" key="12">
    <source>
        <dbReference type="ARBA" id="ARBA00023124"/>
    </source>
</evidence>
<protein>
    <recommendedName>
        <fullName evidence="2">Replication-associated protein</fullName>
    </recommendedName>
</protein>
<dbReference type="InterPro" id="IPR022692">
    <property type="entry name" value="Gemini_AL1_REP_central"/>
</dbReference>
<keyword evidence="7" id="KW-0540">Nuclease</keyword>
<dbReference type="OrthoDB" id="9195at10239"/>
<dbReference type="Pfam" id="PF00799">
    <property type="entry name" value="Gemini_AL1"/>
    <property type="match status" value="1"/>
</dbReference>
<dbReference type="PRINTS" id="PR00228">
    <property type="entry name" value="GEMCOATCLVL1"/>
</dbReference>
<dbReference type="GO" id="GO:0016779">
    <property type="term" value="F:nucleotidyltransferase activity"/>
    <property type="evidence" value="ECO:0007669"/>
    <property type="project" value="UniProtKB-KW"/>
</dbReference>
<dbReference type="Proteomes" id="UP000203993">
    <property type="component" value="Genome"/>
</dbReference>
<dbReference type="Gene3D" id="3.40.1310.20">
    <property type="match status" value="1"/>
</dbReference>
<evidence type="ECO:0000256" key="1">
    <source>
        <dbReference type="ARBA" id="ARBA00004147"/>
    </source>
</evidence>
<dbReference type="GO" id="GO:0042025">
    <property type="term" value="C:host cell nucleus"/>
    <property type="evidence" value="ECO:0007669"/>
    <property type="project" value="UniProtKB-SubCell"/>
</dbReference>
<dbReference type="EMBL" id="KT862248">
    <property type="protein sequence ID" value="ANC51595.1"/>
    <property type="molecule type" value="Genomic_DNA"/>
</dbReference>
<reference evidence="15 16" key="1">
    <citation type="journal article" date="2016" name="Infect. Genet. Evol.">
        <title>Circular replication-associated protein encoding DNA viruses identified in the faecal matter of various animals in New Zealand.</title>
        <authorList>
            <person name="Steel O."/>
            <person name="Kraberger S."/>
            <person name="Sikorski A."/>
            <person name="Young L.M."/>
            <person name="Catchpole R.J."/>
            <person name="Stevens A.J."/>
            <person name="Ladley J.J."/>
            <person name="Coray D.S."/>
            <person name="Stainton D."/>
            <person name="Dayaram A."/>
            <person name="Julian L."/>
            <person name="van Bysterveldt K."/>
            <person name="Varsani A."/>
        </authorList>
    </citation>
    <scope>NUCLEOTIDE SEQUENCE [LARGE SCALE GENOMIC DNA]</scope>
</reference>
<dbReference type="RefSeq" id="YP_009252359.1">
    <property type="nucleotide sequence ID" value="NC_030143.1"/>
</dbReference>
<evidence type="ECO:0000256" key="10">
    <source>
        <dbReference type="ARBA" id="ARBA00022759"/>
    </source>
</evidence>
<name>A0A160HWM2_9VIRU</name>
<dbReference type="GO" id="GO:0006260">
    <property type="term" value="P:DNA replication"/>
    <property type="evidence" value="ECO:0007669"/>
    <property type="project" value="UniProtKB-KW"/>
</dbReference>
<proteinExistence type="predicted"/>
<comment type="subcellular location">
    <subcellularLocation>
        <location evidence="1">Host nucleus</location>
    </subcellularLocation>
</comment>
<evidence type="ECO:0000256" key="13">
    <source>
        <dbReference type="ARBA" id="ARBA00023125"/>
    </source>
</evidence>
<organism evidence="15 16">
    <name type="scientific">Faeces associated gemycircularvirus 18</name>
    <dbReference type="NCBI Taxonomy" id="1843738"/>
    <lineage>
        <taxon>Viruses</taxon>
        <taxon>Monodnaviria</taxon>
        <taxon>Shotokuvirae</taxon>
        <taxon>Cressdnaviricota</taxon>
        <taxon>Repensiviricetes</taxon>
        <taxon>Geplafuvirales</taxon>
        <taxon>Genomoviridae</taxon>
        <taxon>Gemycircularvirus</taxon>
        <taxon>Gemycircularvirus equas1</taxon>
    </lineage>
</organism>
<dbReference type="GO" id="GO:0000166">
    <property type="term" value="F:nucleotide binding"/>
    <property type="evidence" value="ECO:0007669"/>
    <property type="project" value="UniProtKB-KW"/>
</dbReference>
<keyword evidence="3" id="KW-1048">Host nucleus</keyword>
<keyword evidence="11" id="KW-0378">Hydrolase</keyword>
<dbReference type="KEGG" id="vg:27815489"/>
<dbReference type="InterPro" id="IPR027417">
    <property type="entry name" value="P-loop_NTPase"/>
</dbReference>
<sequence>MPTFYFSARYVLLTYSQCGTLDEWDVLDHISSLGAECIIGREDHADGGTHLHVFVDFGHKKQSRRSGFFDVGGKHPNVVPSRGRAGEGWDYAVKDGNVVAGGLPRPGSGGLPSVENIWSSIVDAQSREEFLELVRALAPKEFILRHKELLEYADRYYAERIEPYVGPDGIEFELGMVPELAGWGRELVEADSVTGEAKSLVLYGPSRLGKTLWSRSLGSHVYIMGMLSGAVLLRDMPDAQYAVFDDLRGGIAMFPSFKEWLGAQAVVTVKKLYRDPVQVSWGKPCIWLANSDPRDQLKADITERTPRGRIDLIYEDIAWLEDNCVFVNVTEPIFRAST</sequence>
<keyword evidence="10" id="KW-0255">Endonuclease</keyword>
<keyword evidence="8" id="KW-0479">Metal-binding</keyword>
<evidence type="ECO:0000259" key="14">
    <source>
        <dbReference type="PROSITE" id="PS52020"/>
    </source>
</evidence>
<keyword evidence="13" id="KW-0238">DNA-binding</keyword>
<dbReference type="GeneID" id="27815489"/>
<keyword evidence="5" id="KW-0548">Nucleotidyltransferase</keyword>
<keyword evidence="6" id="KW-0235">DNA replication</keyword>
<evidence type="ECO:0000256" key="5">
    <source>
        <dbReference type="ARBA" id="ARBA00022695"/>
    </source>
</evidence>
<dbReference type="InterPro" id="IPR001301">
    <property type="entry name" value="Gemini_AL1_CLV"/>
</dbReference>
<dbReference type="PROSITE" id="PS52020">
    <property type="entry name" value="CRESS_DNA_REP"/>
    <property type="match status" value="1"/>
</dbReference>
<evidence type="ECO:0000313" key="15">
    <source>
        <dbReference type="EMBL" id="ANC51595.1"/>
    </source>
</evidence>
<evidence type="ECO:0000256" key="11">
    <source>
        <dbReference type="ARBA" id="ARBA00022801"/>
    </source>
</evidence>
<dbReference type="GO" id="GO:0046872">
    <property type="term" value="F:metal ion binding"/>
    <property type="evidence" value="ECO:0007669"/>
    <property type="project" value="UniProtKB-KW"/>
</dbReference>
<dbReference type="GO" id="GO:0003677">
    <property type="term" value="F:DNA binding"/>
    <property type="evidence" value="ECO:0007669"/>
    <property type="project" value="UniProtKB-KW"/>
</dbReference>
<evidence type="ECO:0000256" key="8">
    <source>
        <dbReference type="ARBA" id="ARBA00022723"/>
    </source>
</evidence>
<dbReference type="GO" id="GO:0005198">
    <property type="term" value="F:structural molecule activity"/>
    <property type="evidence" value="ECO:0007669"/>
    <property type="project" value="InterPro"/>
</dbReference>
<evidence type="ECO:0000256" key="9">
    <source>
        <dbReference type="ARBA" id="ARBA00022741"/>
    </source>
</evidence>
<evidence type="ECO:0000256" key="3">
    <source>
        <dbReference type="ARBA" id="ARBA00022562"/>
    </source>
</evidence>
<dbReference type="SUPFAM" id="SSF55464">
    <property type="entry name" value="Origin of replication-binding domain, RBD-like"/>
    <property type="match status" value="1"/>
</dbReference>